<name>A0A0M3IWY8_ASCLU</name>
<evidence type="ECO:0000313" key="3">
    <source>
        <dbReference type="WBParaSite" id="ALUE_0002326601-mRNA-1"/>
    </source>
</evidence>
<dbReference type="WBParaSite" id="ALUE_0002326601-mRNA-1">
    <property type="protein sequence ID" value="ALUE_0002326601-mRNA-1"/>
    <property type="gene ID" value="ALUE_0002326601"/>
</dbReference>
<accession>A0A0M3IWY8</accession>
<evidence type="ECO:0000256" key="1">
    <source>
        <dbReference type="SAM" id="SignalP"/>
    </source>
</evidence>
<dbReference type="AlphaFoldDB" id="A0A0M3IWY8"/>
<protein>
    <submittedName>
        <fullName evidence="3">Col_cuticle_N domain-containing protein</fullName>
    </submittedName>
</protein>
<feature type="chain" id="PRO_5005657460" evidence="1">
    <location>
        <begin position="22"/>
        <end position="56"/>
    </location>
</feature>
<organism evidence="2 3">
    <name type="scientific">Ascaris lumbricoides</name>
    <name type="common">Giant roundworm</name>
    <dbReference type="NCBI Taxonomy" id="6252"/>
    <lineage>
        <taxon>Eukaryota</taxon>
        <taxon>Metazoa</taxon>
        <taxon>Ecdysozoa</taxon>
        <taxon>Nematoda</taxon>
        <taxon>Chromadorea</taxon>
        <taxon>Rhabditida</taxon>
        <taxon>Spirurina</taxon>
        <taxon>Ascaridomorpha</taxon>
        <taxon>Ascaridoidea</taxon>
        <taxon>Ascarididae</taxon>
        <taxon>Ascaris</taxon>
    </lineage>
</organism>
<proteinExistence type="predicted"/>
<reference evidence="3" key="1">
    <citation type="submission" date="2017-02" db="UniProtKB">
        <authorList>
            <consortium name="WormBaseParasite"/>
        </authorList>
    </citation>
    <scope>IDENTIFICATION</scope>
</reference>
<feature type="signal peptide" evidence="1">
    <location>
        <begin position="1"/>
        <end position="21"/>
    </location>
</feature>
<keyword evidence="2" id="KW-1185">Reference proteome</keyword>
<dbReference type="Proteomes" id="UP000036681">
    <property type="component" value="Unplaced"/>
</dbReference>
<evidence type="ECO:0000313" key="2">
    <source>
        <dbReference type="Proteomes" id="UP000036681"/>
    </source>
</evidence>
<sequence length="56" mass="6163">MGRLAFVYALLLATIVMVCLATSGLQKLKESEVQTVIMSSISTMKFSYPLPNMHAQ</sequence>
<keyword evidence="1" id="KW-0732">Signal</keyword>